<accession>A0ABT9ZDG7</accession>
<evidence type="ECO:0000313" key="3">
    <source>
        <dbReference type="Proteomes" id="UP001234495"/>
    </source>
</evidence>
<protein>
    <recommendedName>
        <fullName evidence="4">TIGR02680 family protein</fullName>
    </recommendedName>
</protein>
<evidence type="ECO:0000313" key="2">
    <source>
        <dbReference type="EMBL" id="MDQ0230282.1"/>
    </source>
</evidence>
<dbReference type="Pfam" id="PF13558">
    <property type="entry name" value="SbcC_Walker_B"/>
    <property type="match status" value="1"/>
</dbReference>
<keyword evidence="1" id="KW-0175">Coiled coil</keyword>
<keyword evidence="3" id="KW-1185">Reference proteome</keyword>
<dbReference type="SUPFAM" id="SSF52540">
    <property type="entry name" value="P-loop containing nucleoside triphosphate hydrolases"/>
    <property type="match status" value="1"/>
</dbReference>
<organism evidence="2 3">
    <name type="scientific">Metabacillus malikii</name>
    <dbReference type="NCBI Taxonomy" id="1504265"/>
    <lineage>
        <taxon>Bacteria</taxon>
        <taxon>Bacillati</taxon>
        <taxon>Bacillota</taxon>
        <taxon>Bacilli</taxon>
        <taxon>Bacillales</taxon>
        <taxon>Bacillaceae</taxon>
        <taxon>Metabacillus</taxon>
    </lineage>
</organism>
<comment type="caution">
    <text evidence="2">The sequence shown here is derived from an EMBL/GenBank/DDBJ whole genome shotgun (WGS) entry which is preliminary data.</text>
</comment>
<proteinExistence type="predicted"/>
<feature type="coiled-coil region" evidence="1">
    <location>
        <begin position="146"/>
        <end position="173"/>
    </location>
</feature>
<gene>
    <name evidence="2" type="ORF">J2S19_001536</name>
</gene>
<dbReference type="RefSeq" id="WP_307339326.1">
    <property type="nucleotide sequence ID" value="NZ_JAUSUD010000005.1"/>
</dbReference>
<name>A0ABT9ZDG7_9BACI</name>
<dbReference type="EMBL" id="JAUSUD010000005">
    <property type="protein sequence ID" value="MDQ0230282.1"/>
    <property type="molecule type" value="Genomic_DNA"/>
</dbReference>
<reference evidence="2 3" key="1">
    <citation type="submission" date="2023-07" db="EMBL/GenBank/DDBJ databases">
        <title>Genomic Encyclopedia of Type Strains, Phase IV (KMG-IV): sequencing the most valuable type-strain genomes for metagenomic binning, comparative biology and taxonomic classification.</title>
        <authorList>
            <person name="Goeker M."/>
        </authorList>
    </citation>
    <scope>NUCLEOTIDE SEQUENCE [LARGE SCALE GENOMIC DNA]</scope>
    <source>
        <strain evidence="2 3">DSM 29005</strain>
    </source>
</reference>
<evidence type="ECO:0000256" key="1">
    <source>
        <dbReference type="SAM" id="Coils"/>
    </source>
</evidence>
<dbReference type="Gene3D" id="3.40.50.300">
    <property type="entry name" value="P-loop containing nucleotide triphosphate hydrolases"/>
    <property type="match status" value="1"/>
</dbReference>
<dbReference type="Proteomes" id="UP001234495">
    <property type="component" value="Unassembled WGS sequence"/>
</dbReference>
<evidence type="ECO:0008006" key="4">
    <source>
        <dbReference type="Google" id="ProtNLM"/>
    </source>
</evidence>
<sequence>MFVQEVNRKLVETYDKEVLLVEEDMIALAEAAIEDDVHFAREKVQTLRDSMVRTFNEVRVQGLEEYSLTLTDSDSFIKDISDEGYEQFSNELDKITATSTRQMIHLTTDGKLVSPQMLQHIIEQQIQAIKISLTEEDERLYKEVILDNIGERIRELISKADTWKEEINEYMMETNASNGLKLWLQWKPKKATEDGEMSTAELVKLLQKDPNTLKDSDYNKLSKHFNSKIKFAKESYESDDALRDKSFDVLIKDILDYRQWFEFKIYYQKEGETRKELTKTNYNTLSGGERAMSMYIPLLSALYSKFISAGDSAPFIISMDEAFAGVDENNISTMFKLMNDFGMNYILNSQALWGTYETVDALSIAEIIRPQNAKEVTVMLYKWNGNELKTVKEEVEIPATVEQQSLFDTLEKLEVVR</sequence>
<dbReference type="InterPro" id="IPR027417">
    <property type="entry name" value="P-loop_NTPase"/>
</dbReference>